<dbReference type="InterPro" id="IPR005704">
    <property type="entry name" value="Ribosomal_uS3_bac-typ"/>
</dbReference>
<dbReference type="CDD" id="cd02412">
    <property type="entry name" value="KH-II_30S_S3"/>
    <property type="match status" value="1"/>
</dbReference>
<name>A0A0G1BPL3_9BACT</name>
<dbReference type="PROSITE" id="PS50823">
    <property type="entry name" value="KH_TYPE_2"/>
    <property type="match status" value="1"/>
</dbReference>
<keyword evidence="4 8" id="KW-0689">Ribosomal protein</keyword>
<gene>
    <name evidence="8" type="primary">rpsC</name>
    <name evidence="11" type="ORF">UV48_C0015G0020</name>
</gene>
<dbReference type="GO" id="GO:0006412">
    <property type="term" value="P:translation"/>
    <property type="evidence" value="ECO:0007669"/>
    <property type="project" value="UniProtKB-UniRule"/>
</dbReference>
<feature type="domain" description="KH type-2" evidence="10">
    <location>
        <begin position="38"/>
        <end position="118"/>
    </location>
</feature>
<comment type="function">
    <text evidence="6 8">Binds the lower part of the 30S subunit head. Binds mRNA in the 70S ribosome, positioning it for translation.</text>
</comment>
<evidence type="ECO:0000256" key="6">
    <source>
        <dbReference type="ARBA" id="ARBA00024998"/>
    </source>
</evidence>
<dbReference type="InterPro" id="IPR004044">
    <property type="entry name" value="KH_dom_type_2"/>
</dbReference>
<dbReference type="HAMAP" id="MF_01309_B">
    <property type="entry name" value="Ribosomal_uS3_B"/>
    <property type="match status" value="1"/>
</dbReference>
<keyword evidence="2 8" id="KW-0699">rRNA-binding</keyword>
<dbReference type="SUPFAM" id="SSF54821">
    <property type="entry name" value="Ribosomal protein S3 C-terminal domain"/>
    <property type="match status" value="1"/>
</dbReference>
<dbReference type="GO" id="GO:0019843">
    <property type="term" value="F:rRNA binding"/>
    <property type="evidence" value="ECO:0007669"/>
    <property type="project" value="UniProtKB-UniRule"/>
</dbReference>
<evidence type="ECO:0000256" key="1">
    <source>
        <dbReference type="ARBA" id="ARBA00010761"/>
    </source>
</evidence>
<evidence type="ECO:0000256" key="9">
    <source>
        <dbReference type="RuleBase" id="RU003624"/>
    </source>
</evidence>
<dbReference type="Proteomes" id="UP000034563">
    <property type="component" value="Unassembled WGS sequence"/>
</dbReference>
<dbReference type="InterPro" id="IPR057258">
    <property type="entry name" value="Ribosomal_uS3"/>
</dbReference>
<dbReference type="GO" id="GO:0022627">
    <property type="term" value="C:cytosolic small ribosomal subunit"/>
    <property type="evidence" value="ECO:0007669"/>
    <property type="project" value="TreeGrafter"/>
</dbReference>
<evidence type="ECO:0000256" key="8">
    <source>
        <dbReference type="HAMAP-Rule" id="MF_01309"/>
    </source>
</evidence>
<evidence type="ECO:0000313" key="11">
    <source>
        <dbReference type="EMBL" id="KKS75262.1"/>
    </source>
</evidence>
<dbReference type="InterPro" id="IPR018280">
    <property type="entry name" value="Ribosomal_uS3_CS"/>
</dbReference>
<dbReference type="Pfam" id="PF07650">
    <property type="entry name" value="KH_2"/>
    <property type="match status" value="1"/>
</dbReference>
<dbReference type="EMBL" id="LCEQ01000015">
    <property type="protein sequence ID" value="KKS75262.1"/>
    <property type="molecule type" value="Genomic_DNA"/>
</dbReference>
<evidence type="ECO:0000256" key="5">
    <source>
        <dbReference type="ARBA" id="ARBA00023274"/>
    </source>
</evidence>
<dbReference type="PROSITE" id="PS00548">
    <property type="entry name" value="RIBOSOMAL_S3"/>
    <property type="match status" value="1"/>
</dbReference>
<comment type="similarity">
    <text evidence="1 8 9">Belongs to the universal ribosomal protein uS3 family.</text>
</comment>
<dbReference type="SMART" id="SM00322">
    <property type="entry name" value="KH"/>
    <property type="match status" value="1"/>
</dbReference>
<dbReference type="InterPro" id="IPR004087">
    <property type="entry name" value="KH_dom"/>
</dbReference>
<accession>A0A0G1BPL3</accession>
<organism evidence="11 12">
    <name type="scientific">Candidatus Azambacteria bacterium GW2011_GWA2_42_9</name>
    <dbReference type="NCBI Taxonomy" id="1618613"/>
    <lineage>
        <taxon>Bacteria</taxon>
        <taxon>Candidatus Azamiibacteriota</taxon>
    </lineage>
</organism>
<proteinExistence type="inferred from homology"/>
<reference evidence="11 12" key="1">
    <citation type="journal article" date="2015" name="Nature">
        <title>rRNA introns, odd ribosomes, and small enigmatic genomes across a large radiation of phyla.</title>
        <authorList>
            <person name="Brown C.T."/>
            <person name="Hug L.A."/>
            <person name="Thomas B.C."/>
            <person name="Sharon I."/>
            <person name="Castelle C.J."/>
            <person name="Singh A."/>
            <person name="Wilkins M.J."/>
            <person name="Williams K.H."/>
            <person name="Banfield J.F."/>
        </authorList>
    </citation>
    <scope>NUCLEOTIDE SEQUENCE [LARGE SCALE GENOMIC DNA]</scope>
</reference>
<dbReference type="PATRIC" id="fig|1618613.3.peg.432"/>
<evidence type="ECO:0000256" key="3">
    <source>
        <dbReference type="ARBA" id="ARBA00022884"/>
    </source>
</evidence>
<protein>
    <recommendedName>
        <fullName evidence="7 8">Small ribosomal subunit protein uS3</fullName>
    </recommendedName>
</protein>
<dbReference type="GO" id="GO:0003729">
    <property type="term" value="F:mRNA binding"/>
    <property type="evidence" value="ECO:0007669"/>
    <property type="project" value="UniProtKB-UniRule"/>
</dbReference>
<dbReference type="GO" id="GO:0003735">
    <property type="term" value="F:structural constituent of ribosome"/>
    <property type="evidence" value="ECO:0007669"/>
    <property type="project" value="InterPro"/>
</dbReference>
<dbReference type="NCBIfam" id="TIGR01009">
    <property type="entry name" value="rpsC_bact"/>
    <property type="match status" value="1"/>
</dbReference>
<dbReference type="InterPro" id="IPR015946">
    <property type="entry name" value="KH_dom-like_a/b"/>
</dbReference>
<dbReference type="PANTHER" id="PTHR11760:SF19">
    <property type="entry name" value="SMALL RIBOSOMAL SUBUNIT PROTEIN US3C"/>
    <property type="match status" value="1"/>
</dbReference>
<evidence type="ECO:0000313" key="12">
    <source>
        <dbReference type="Proteomes" id="UP000034563"/>
    </source>
</evidence>
<dbReference type="Gene3D" id="3.30.300.20">
    <property type="match status" value="1"/>
</dbReference>
<keyword evidence="3 8" id="KW-0694">RNA-binding</keyword>
<evidence type="ECO:0000256" key="7">
    <source>
        <dbReference type="ARBA" id="ARBA00035257"/>
    </source>
</evidence>
<comment type="caution">
    <text evidence="11">The sequence shown here is derived from an EMBL/GenBank/DDBJ whole genome shotgun (WGS) entry which is preliminary data.</text>
</comment>
<dbReference type="PANTHER" id="PTHR11760">
    <property type="entry name" value="30S/40S RIBOSOMAL PROTEIN S3"/>
    <property type="match status" value="1"/>
</dbReference>
<dbReference type="AlphaFoldDB" id="A0A0G1BPL3"/>
<evidence type="ECO:0000256" key="2">
    <source>
        <dbReference type="ARBA" id="ARBA00022730"/>
    </source>
</evidence>
<evidence type="ECO:0000259" key="10">
    <source>
        <dbReference type="PROSITE" id="PS50823"/>
    </source>
</evidence>
<dbReference type="Pfam" id="PF00189">
    <property type="entry name" value="Ribosomal_S3_C"/>
    <property type="match status" value="1"/>
</dbReference>
<dbReference type="SUPFAM" id="SSF54814">
    <property type="entry name" value="Prokaryotic type KH domain (KH-domain type II)"/>
    <property type="match status" value="1"/>
</dbReference>
<dbReference type="FunFam" id="3.30.300.20:FF:000001">
    <property type="entry name" value="30S ribosomal protein S3"/>
    <property type="match status" value="1"/>
</dbReference>
<dbReference type="InterPro" id="IPR001351">
    <property type="entry name" value="Ribosomal_uS3_C"/>
</dbReference>
<dbReference type="Gene3D" id="3.30.1140.32">
    <property type="entry name" value="Ribosomal protein S3, C-terminal domain"/>
    <property type="match status" value="1"/>
</dbReference>
<dbReference type="InterPro" id="IPR009019">
    <property type="entry name" value="KH_sf_prok-type"/>
</dbReference>
<dbReference type="InterPro" id="IPR036419">
    <property type="entry name" value="Ribosomal_S3_C_sf"/>
</dbReference>
<evidence type="ECO:0000256" key="4">
    <source>
        <dbReference type="ARBA" id="ARBA00022980"/>
    </source>
</evidence>
<keyword evidence="5 8" id="KW-0687">Ribonucleoprotein</keyword>
<sequence length="227" mass="25814">MGNKIHPINFRLGIIQNWRSRWLNKKSFRFFLEEDLRIREYLKTGYGRLGLGEVEIERSGDNLSVILNTAKPGLIIGRGGTGLTDLKKKLESVVKNAREKKRYGTGKWDLKLTVNEIKKPETDAKIVAQNIASDLEKRMPFRRVMKSTLERIMSQKGVLGAKIFIAGRLDGSEMARREWLSKGKVPLQTIRAGIDYALDEAMTVYGKIGVKVWIYKGEVFDAKASQK</sequence>
<comment type="subunit">
    <text evidence="8">Part of the 30S ribosomal subunit. Forms a tight complex with proteins S10 and S14.</text>
</comment>